<feature type="region of interest" description="Disordered" evidence="1">
    <location>
        <begin position="159"/>
        <end position="178"/>
    </location>
</feature>
<dbReference type="EMBL" id="JBAWTH010000155">
    <property type="protein sequence ID" value="KAL2274501.1"/>
    <property type="molecule type" value="Genomic_DNA"/>
</dbReference>
<sequence length="261" mass="27634">MVVGHKISGLAYWFLDSARHTRPSASLGHKGIYNSSTVTRPLQAVRITSHAWHRPLAQSGRNWPKVGSQFSHHSFLVIPFHAEPDITPSEKSANEILYTLKPRERLRPRARSNLRPLERTWGFSEVLDGLTVVLGATQEQGVGTGGLLKGKLVEGQGAAASGQNARAGGGGEPQGGDLDLGDLEQTVVVGDGADNNDRLLVVAVLQVGLDAGQGNGRAVDAGHKEAAQDNLVEGRVGTTCILRVVSKRAACMVCDGQSATV</sequence>
<reference evidence="2 3" key="1">
    <citation type="submission" date="2024-03" db="EMBL/GenBank/DDBJ databases">
        <title>A high-quality draft genome sequence of Diaporthe vaccinii, a causative agent of upright dieback and viscid rot disease in cranberry plants.</title>
        <authorList>
            <person name="Sarrasin M."/>
            <person name="Lang B.F."/>
            <person name="Burger G."/>
        </authorList>
    </citation>
    <scope>NUCLEOTIDE SEQUENCE [LARGE SCALE GENOMIC DNA]</scope>
    <source>
        <strain evidence="2 3">IS7</strain>
    </source>
</reference>
<proteinExistence type="predicted"/>
<dbReference type="Proteomes" id="UP001600888">
    <property type="component" value="Unassembled WGS sequence"/>
</dbReference>
<organism evidence="2 3">
    <name type="scientific">Diaporthe vaccinii</name>
    <dbReference type="NCBI Taxonomy" id="105482"/>
    <lineage>
        <taxon>Eukaryota</taxon>
        <taxon>Fungi</taxon>
        <taxon>Dikarya</taxon>
        <taxon>Ascomycota</taxon>
        <taxon>Pezizomycotina</taxon>
        <taxon>Sordariomycetes</taxon>
        <taxon>Sordariomycetidae</taxon>
        <taxon>Diaporthales</taxon>
        <taxon>Diaporthaceae</taxon>
        <taxon>Diaporthe</taxon>
        <taxon>Diaporthe eres species complex</taxon>
    </lineage>
</organism>
<evidence type="ECO:0000313" key="2">
    <source>
        <dbReference type="EMBL" id="KAL2274501.1"/>
    </source>
</evidence>
<protein>
    <submittedName>
        <fullName evidence="2">Uncharacterized protein</fullName>
    </submittedName>
</protein>
<accession>A0ABR4DVV6</accession>
<evidence type="ECO:0000313" key="3">
    <source>
        <dbReference type="Proteomes" id="UP001600888"/>
    </source>
</evidence>
<name>A0ABR4DVV6_9PEZI</name>
<evidence type="ECO:0000256" key="1">
    <source>
        <dbReference type="SAM" id="MobiDB-lite"/>
    </source>
</evidence>
<keyword evidence="3" id="KW-1185">Reference proteome</keyword>
<gene>
    <name evidence="2" type="ORF">FJTKL_03170</name>
</gene>
<comment type="caution">
    <text evidence="2">The sequence shown here is derived from an EMBL/GenBank/DDBJ whole genome shotgun (WGS) entry which is preliminary data.</text>
</comment>